<evidence type="ECO:0000313" key="2">
    <source>
        <dbReference type="Proteomes" id="UP001172630"/>
    </source>
</evidence>
<keyword evidence="2" id="KW-1185">Reference proteome</keyword>
<comment type="caution">
    <text evidence="1">The sequence shown here is derived from an EMBL/GenBank/DDBJ whole genome shotgun (WGS) entry which is preliminary data.</text>
</comment>
<dbReference type="GO" id="GO:0016491">
    <property type="term" value="F:oxidoreductase activity"/>
    <property type="evidence" value="ECO:0007669"/>
    <property type="project" value="UniProtKB-KW"/>
</dbReference>
<dbReference type="EC" id="1.-.-.-" evidence="1"/>
<dbReference type="InterPro" id="IPR050816">
    <property type="entry name" value="Flavin-dep_Halogenase_NPB"/>
</dbReference>
<proteinExistence type="predicted"/>
<gene>
    <name evidence="1" type="ORF">PY650_05945</name>
</gene>
<accession>A0ABT7K9A7</accession>
<dbReference type="PANTHER" id="PTHR43747:SF1">
    <property type="entry name" value="SLR1998 PROTEIN"/>
    <property type="match status" value="1"/>
</dbReference>
<dbReference type="PANTHER" id="PTHR43747">
    <property type="entry name" value="FAD-BINDING PROTEIN"/>
    <property type="match status" value="1"/>
</dbReference>
<dbReference type="PRINTS" id="PR00420">
    <property type="entry name" value="RNGMNOXGNASE"/>
</dbReference>
<evidence type="ECO:0000313" key="1">
    <source>
        <dbReference type="EMBL" id="MDL2405201.1"/>
    </source>
</evidence>
<dbReference type="Gene3D" id="3.50.50.60">
    <property type="entry name" value="FAD/NAD(P)-binding domain"/>
    <property type="match status" value="1"/>
</dbReference>
<sequence>MQTASCIGSFDVCVVGGGPAGSVAALKLARMGHRVCVVEQSPFPRFHVGESLSPGIWPILDVMDLAQAVQGLNIIRRNVAFIRWATGDVERIRSTDKFGNTLIDRGVFDELLLDRARNEGVTVFQPARAFNVCFDDGGGTVDLAVAGKKVACIAASYLIDASGRGKGLGGRVVRLSPKTIAICGHFDRGPLDNAALLEAISDGWCWGAPVPGGLFSAMIFVDPSSIRASSLRPETFFRTRLSDTRLFGAFGDLPLVRRVFGRDASIFRTAEPETSRVLRAGEAAYTVDPLSSSGVERALRSGLDSAIVVHTMLARPERTPSCVQYYFDRLHEAIQSHSQWSADFYGEVTRFAAMPFWRARSTPKPPVLRSSEIAQLPPSFDVSAGLPLTLSDDIQFVETPCVMGNEIEMRMAAKSAIMDRPVVFVGGMELAPLLNSIHGSISAEEICKLFRGQNSNANAGGTLRWLVRNKFLSAA</sequence>
<dbReference type="Pfam" id="PF12831">
    <property type="entry name" value="FAD_oxidored"/>
    <property type="match status" value="1"/>
</dbReference>
<dbReference type="Proteomes" id="UP001172630">
    <property type="component" value="Unassembled WGS sequence"/>
</dbReference>
<protein>
    <submittedName>
        <fullName evidence="1">NAD(P)/FAD-dependent oxidoreductase</fullName>
        <ecNumber evidence="1">1.-.-.-</ecNumber>
    </submittedName>
</protein>
<name>A0ABT7K9A7_9HYPH</name>
<dbReference type="RefSeq" id="WP_285878108.1">
    <property type="nucleotide sequence ID" value="NZ_JARFYN010000005.1"/>
</dbReference>
<organism evidence="1 2">
    <name type="scientific">Rhizobium calliandrae</name>
    <dbReference type="NCBI Taxonomy" id="1312182"/>
    <lineage>
        <taxon>Bacteria</taxon>
        <taxon>Pseudomonadati</taxon>
        <taxon>Pseudomonadota</taxon>
        <taxon>Alphaproteobacteria</taxon>
        <taxon>Hyphomicrobiales</taxon>
        <taxon>Rhizobiaceae</taxon>
        <taxon>Rhizobium/Agrobacterium group</taxon>
        <taxon>Rhizobium</taxon>
    </lineage>
</organism>
<dbReference type="EMBL" id="JARFYN010000005">
    <property type="protein sequence ID" value="MDL2405201.1"/>
    <property type="molecule type" value="Genomic_DNA"/>
</dbReference>
<dbReference type="SUPFAM" id="SSF51905">
    <property type="entry name" value="FAD/NAD(P)-binding domain"/>
    <property type="match status" value="1"/>
</dbReference>
<reference evidence="1" key="1">
    <citation type="submission" date="2023-06" db="EMBL/GenBank/DDBJ databases">
        <title>Phylogenetic Diversity of Rhizobium strains.</title>
        <authorList>
            <person name="Moura F.T."/>
            <person name="Helene L.C.F."/>
            <person name="Hungria M."/>
        </authorList>
    </citation>
    <scope>NUCLEOTIDE SEQUENCE</scope>
    <source>
        <strain evidence="1">CCGE524</strain>
    </source>
</reference>
<keyword evidence="1" id="KW-0560">Oxidoreductase</keyword>
<dbReference type="InterPro" id="IPR036188">
    <property type="entry name" value="FAD/NAD-bd_sf"/>
</dbReference>